<keyword evidence="1" id="KW-1133">Transmembrane helix</keyword>
<dbReference type="RefSeq" id="WP_144568073.1">
    <property type="nucleotide sequence ID" value="NZ_VIVN01000020.1"/>
</dbReference>
<dbReference type="EMBL" id="VIVN01000020">
    <property type="protein sequence ID" value="TWD92235.1"/>
    <property type="molecule type" value="Genomic_DNA"/>
</dbReference>
<dbReference type="PROSITE" id="PS51108">
    <property type="entry name" value="PTS_EIID"/>
    <property type="match status" value="1"/>
</dbReference>
<gene>
    <name evidence="2" type="ORF">FB550_12047</name>
</gene>
<comment type="caution">
    <text evidence="2">The sequence shown here is derived from an EMBL/GenBank/DDBJ whole genome shotgun (WGS) entry which is preliminary data.</text>
</comment>
<evidence type="ECO:0000313" key="3">
    <source>
        <dbReference type="Proteomes" id="UP000319671"/>
    </source>
</evidence>
<sequence length="274" mass="30102">MENNSKKLTKKDLMSVYLRHYQLLGCFNYERQMSTGYGWAMTPVIKKLYGDNDEQLKEGYQRHLEFFNCATSTSPFILGISCAMEEQYANAEEEEFEVSSINSVKAALMGPLAGIGDSFFWGTFRVIGVGIGAPLAIKGSILGPLLYFLMNVIPSELVRWFGFKIGYKGGSEFLAKISANGTLQKLTEAAKVLGLVVIGALIASMVVINVPAAININHAKINVQETLDSIMPKLLPLLVTFGCYRLLQKRVSGTWIMFGLIILGVIGVVLGILK</sequence>
<organism evidence="2 3">
    <name type="scientific">Neobacillus bataviensis</name>
    <dbReference type="NCBI Taxonomy" id="220685"/>
    <lineage>
        <taxon>Bacteria</taxon>
        <taxon>Bacillati</taxon>
        <taxon>Bacillota</taxon>
        <taxon>Bacilli</taxon>
        <taxon>Bacillales</taxon>
        <taxon>Bacillaceae</taxon>
        <taxon>Neobacillus</taxon>
    </lineage>
</organism>
<evidence type="ECO:0000313" key="2">
    <source>
        <dbReference type="EMBL" id="TWD92235.1"/>
    </source>
</evidence>
<reference evidence="2 3" key="1">
    <citation type="submission" date="2019-06" db="EMBL/GenBank/DDBJ databases">
        <title>Sorghum-associated microbial communities from plants grown in Nebraska, USA.</title>
        <authorList>
            <person name="Schachtman D."/>
        </authorList>
    </citation>
    <scope>NUCLEOTIDE SEQUENCE [LARGE SCALE GENOMIC DNA]</scope>
    <source>
        <strain evidence="2 3">2482</strain>
    </source>
</reference>
<dbReference type="AlphaFoldDB" id="A0A561CLX1"/>
<dbReference type="Proteomes" id="UP000319671">
    <property type="component" value="Unassembled WGS sequence"/>
</dbReference>
<dbReference type="GO" id="GO:0009401">
    <property type="term" value="P:phosphoenolpyruvate-dependent sugar phosphotransferase system"/>
    <property type="evidence" value="ECO:0007669"/>
    <property type="project" value="InterPro"/>
</dbReference>
<feature type="transmembrane region" description="Helical" evidence="1">
    <location>
        <begin position="192"/>
        <end position="210"/>
    </location>
</feature>
<feature type="transmembrane region" description="Helical" evidence="1">
    <location>
        <begin position="254"/>
        <end position="273"/>
    </location>
</feature>
<dbReference type="PANTHER" id="PTHR32502">
    <property type="entry name" value="N-ACETYLGALACTOSAMINE PERMEASE II COMPONENT-RELATED"/>
    <property type="match status" value="1"/>
</dbReference>
<evidence type="ECO:0000256" key="1">
    <source>
        <dbReference type="SAM" id="Phobius"/>
    </source>
</evidence>
<dbReference type="Pfam" id="PF03613">
    <property type="entry name" value="EIID-AGA"/>
    <property type="match status" value="1"/>
</dbReference>
<dbReference type="InterPro" id="IPR050303">
    <property type="entry name" value="GatZ_KbaZ_carbometab"/>
</dbReference>
<dbReference type="GO" id="GO:0005886">
    <property type="term" value="C:plasma membrane"/>
    <property type="evidence" value="ECO:0007669"/>
    <property type="project" value="TreeGrafter"/>
</dbReference>
<proteinExistence type="predicted"/>
<keyword evidence="1" id="KW-0472">Membrane</keyword>
<name>A0A561CLX1_9BACI</name>
<keyword evidence="3" id="KW-1185">Reference proteome</keyword>
<dbReference type="InterPro" id="IPR004704">
    <property type="entry name" value="PTS_IID_man"/>
</dbReference>
<protein>
    <submittedName>
        <fullName evidence="2">PTS system IID component (Man family)</fullName>
    </submittedName>
</protein>
<accession>A0A561CLX1</accession>
<dbReference type="PANTHER" id="PTHR32502:SF23">
    <property type="entry name" value="TRANSPORT PROTEIN, PTS SYSTEM"/>
    <property type="match status" value="1"/>
</dbReference>
<keyword evidence="1" id="KW-0812">Transmembrane</keyword>